<dbReference type="InterPro" id="IPR039133">
    <property type="entry name" value="RNF25"/>
</dbReference>
<dbReference type="PROSITE" id="PS50908">
    <property type="entry name" value="RWD"/>
    <property type="match status" value="1"/>
</dbReference>
<dbReference type="GO" id="GO:0005634">
    <property type="term" value="C:nucleus"/>
    <property type="evidence" value="ECO:0007669"/>
    <property type="project" value="TreeGrafter"/>
</dbReference>
<feature type="region of interest" description="Disordered" evidence="2">
    <location>
        <begin position="359"/>
        <end position="495"/>
    </location>
</feature>
<reference evidence="5" key="1">
    <citation type="journal article" date="2021" name="Proc. Natl. Acad. Sci. U.S.A.">
        <title>Three genomes in the algal genus Volvox reveal the fate of a haploid sex-determining region after a transition to homothallism.</title>
        <authorList>
            <person name="Yamamoto K."/>
            <person name="Hamaji T."/>
            <person name="Kawai-Toyooka H."/>
            <person name="Matsuzaki R."/>
            <person name="Takahashi F."/>
            <person name="Nishimura Y."/>
            <person name="Kawachi M."/>
            <person name="Noguchi H."/>
            <person name="Minakuchi Y."/>
            <person name="Umen J.G."/>
            <person name="Toyoda A."/>
            <person name="Nozaki H."/>
        </authorList>
    </citation>
    <scope>NUCLEOTIDE SEQUENCE</scope>
    <source>
        <strain evidence="6">NIES-3785</strain>
        <strain evidence="5">NIES-3786</strain>
    </source>
</reference>
<evidence type="ECO:0000259" key="4">
    <source>
        <dbReference type="PROSITE" id="PS50908"/>
    </source>
</evidence>
<dbReference type="Gene3D" id="3.30.40.10">
    <property type="entry name" value="Zinc/RING finger domain, C3HC4 (zinc finger)"/>
    <property type="match status" value="1"/>
</dbReference>
<dbReference type="PANTHER" id="PTHR13198:SF4">
    <property type="entry name" value="E3 UBIQUITIN-PROTEIN LIGASE RNF25"/>
    <property type="match status" value="1"/>
</dbReference>
<accession>A0A8J4C6H3</accession>
<dbReference type="AlphaFoldDB" id="A0A8J4C6H3"/>
<dbReference type="GO" id="GO:0016567">
    <property type="term" value="P:protein ubiquitination"/>
    <property type="evidence" value="ECO:0007669"/>
    <property type="project" value="TreeGrafter"/>
</dbReference>
<evidence type="ECO:0008006" key="8">
    <source>
        <dbReference type="Google" id="ProtNLM"/>
    </source>
</evidence>
<comment type="caution">
    <text evidence="5">The sequence shown here is derived from an EMBL/GenBank/DDBJ whole genome shotgun (WGS) entry which is preliminary data.</text>
</comment>
<protein>
    <recommendedName>
        <fullName evidence="8">RWD domain-containing protein</fullName>
    </recommendedName>
</protein>
<organism evidence="5 7">
    <name type="scientific">Volvox reticuliferus</name>
    <dbReference type="NCBI Taxonomy" id="1737510"/>
    <lineage>
        <taxon>Eukaryota</taxon>
        <taxon>Viridiplantae</taxon>
        <taxon>Chlorophyta</taxon>
        <taxon>core chlorophytes</taxon>
        <taxon>Chlorophyceae</taxon>
        <taxon>CS clade</taxon>
        <taxon>Chlamydomonadales</taxon>
        <taxon>Volvocaceae</taxon>
        <taxon>Volvox</taxon>
    </lineage>
</organism>
<dbReference type="Pfam" id="PF05773">
    <property type="entry name" value="RWD"/>
    <property type="match status" value="1"/>
</dbReference>
<dbReference type="Gene3D" id="3.10.110.10">
    <property type="entry name" value="Ubiquitin Conjugating Enzyme"/>
    <property type="match status" value="1"/>
</dbReference>
<keyword evidence="7" id="KW-1185">Reference proteome</keyword>
<evidence type="ECO:0000256" key="2">
    <source>
        <dbReference type="SAM" id="MobiDB-lite"/>
    </source>
</evidence>
<dbReference type="GO" id="GO:0008270">
    <property type="term" value="F:zinc ion binding"/>
    <property type="evidence" value="ECO:0007669"/>
    <property type="project" value="UniProtKB-KW"/>
</dbReference>
<dbReference type="InterPro" id="IPR013083">
    <property type="entry name" value="Znf_RING/FYVE/PHD"/>
</dbReference>
<sequence>MEGALEVELEALTATYANEVTIAEPNKEDGCLALIFFHLVPRGVDMHDAYVTGILRLQVPRGYPDASPHVELLDTKGIGDERLALLRKQLCAAASSLAGEMALGAICEHALDWMTEHNRPEGLCAFCLNAMEPPGPNLSLVANPDGPHQDTTEQLLVRLPCYHAFHRSCYATWWCWRQKSLEAQEQELVNHTGASAASVLREQDLPPRDEHGVYETSCPVCRAPAPLDSLGYQLRDQLLTAAAQPLMPTCSGRNDNTRTGCTGQHGRQHVAQVLEQRQTSLELPLALPTEPPRHRLSAQELEAYREVQIRHASVLARQRAAGGLIETACYSISGWTLGSEPALLEQGKQEQLDIQVQPEPRVLSAPSRGQQHNRTQPRPRSHRHQAGEDRQKTCMQIGDGSSGSTASQVPCVAVGEGPQLRTGGPPHNDRSGSGQQRRTARGAQQQQRHQPQSGGQLPGALGCGGPQASPMPAVDAAPGTVASGHASARPQQPAELSSAGAAATVVASILAEMSGAHGEVRAGNAGVGARRRGISNRGFMAEGRGDETRADTMTNPPSVSGRSAPMDCAVPASSCDGGCSQLRGSTKRDVLGPQQRPVKAVQVRNIKDGSSSVGSGGGLEGDFGSTAGSHRGTGRAGGPDRRGRSHQGRSQRPGGNQRRIDL</sequence>
<dbReference type="Proteomes" id="UP000747110">
    <property type="component" value="Unassembled WGS sequence"/>
</dbReference>
<dbReference type="CDD" id="cd23818">
    <property type="entry name" value="RWD_RNF25"/>
    <property type="match status" value="1"/>
</dbReference>
<feature type="compositionally biased region" description="Polar residues" evidence="2">
    <location>
        <begin position="551"/>
        <end position="561"/>
    </location>
</feature>
<dbReference type="PROSITE" id="PS50089">
    <property type="entry name" value="ZF_RING_2"/>
    <property type="match status" value="1"/>
</dbReference>
<keyword evidence="1" id="KW-0863">Zinc-finger</keyword>
<dbReference type="Proteomes" id="UP000722791">
    <property type="component" value="Unassembled WGS sequence"/>
</dbReference>
<keyword evidence="1" id="KW-0479">Metal-binding</keyword>
<evidence type="ECO:0000256" key="1">
    <source>
        <dbReference type="PROSITE-ProRule" id="PRU00175"/>
    </source>
</evidence>
<dbReference type="SMART" id="SM00184">
    <property type="entry name" value="RING"/>
    <property type="match status" value="1"/>
</dbReference>
<evidence type="ECO:0000259" key="3">
    <source>
        <dbReference type="PROSITE" id="PS50089"/>
    </source>
</evidence>
<keyword evidence="1" id="KW-0862">Zinc</keyword>
<dbReference type="PANTHER" id="PTHR13198">
    <property type="entry name" value="RING FINGER PROTEIN 25"/>
    <property type="match status" value="1"/>
</dbReference>
<dbReference type="EMBL" id="BNCP01000007">
    <property type="protein sequence ID" value="GIL75631.1"/>
    <property type="molecule type" value="Genomic_DNA"/>
</dbReference>
<dbReference type="InterPro" id="IPR016135">
    <property type="entry name" value="UBQ-conjugating_enzyme/RWD"/>
</dbReference>
<dbReference type="GO" id="GO:0061630">
    <property type="term" value="F:ubiquitin protein ligase activity"/>
    <property type="evidence" value="ECO:0007669"/>
    <property type="project" value="InterPro"/>
</dbReference>
<dbReference type="SUPFAM" id="SSF57850">
    <property type="entry name" value="RING/U-box"/>
    <property type="match status" value="1"/>
</dbReference>
<feature type="compositionally biased region" description="Basic residues" evidence="2">
    <location>
        <begin position="375"/>
        <end position="384"/>
    </location>
</feature>
<dbReference type="OrthoDB" id="432311at2759"/>
<dbReference type="InterPro" id="IPR001841">
    <property type="entry name" value="Znf_RING"/>
</dbReference>
<dbReference type="EMBL" id="BNCQ01000040">
    <property type="protein sequence ID" value="GIM11725.1"/>
    <property type="molecule type" value="Genomic_DNA"/>
</dbReference>
<dbReference type="InterPro" id="IPR006575">
    <property type="entry name" value="RWD_dom"/>
</dbReference>
<gene>
    <name evidence="5" type="ORF">Vretifemale_5384</name>
    <name evidence="6" type="ORF">Vretimale_15188</name>
</gene>
<evidence type="ECO:0000313" key="7">
    <source>
        <dbReference type="Proteomes" id="UP000747110"/>
    </source>
</evidence>
<feature type="compositionally biased region" description="Low complexity" evidence="2">
    <location>
        <begin position="431"/>
        <end position="460"/>
    </location>
</feature>
<feature type="region of interest" description="Disordered" evidence="2">
    <location>
        <begin position="584"/>
        <end position="662"/>
    </location>
</feature>
<evidence type="ECO:0000313" key="5">
    <source>
        <dbReference type="EMBL" id="GIL75631.1"/>
    </source>
</evidence>
<feature type="domain" description="RING-type" evidence="3">
    <location>
        <begin position="124"/>
        <end position="222"/>
    </location>
</feature>
<dbReference type="SMART" id="SM00591">
    <property type="entry name" value="RWD"/>
    <property type="match status" value="1"/>
</dbReference>
<feature type="domain" description="RWD" evidence="4">
    <location>
        <begin position="7"/>
        <end position="117"/>
    </location>
</feature>
<name>A0A8J4C6H3_9CHLO</name>
<evidence type="ECO:0000313" key="6">
    <source>
        <dbReference type="EMBL" id="GIM11725.1"/>
    </source>
</evidence>
<feature type="region of interest" description="Disordered" evidence="2">
    <location>
        <begin position="535"/>
        <end position="564"/>
    </location>
</feature>
<proteinExistence type="predicted"/>
<dbReference type="SUPFAM" id="SSF54495">
    <property type="entry name" value="UBC-like"/>
    <property type="match status" value="1"/>
</dbReference>